<feature type="compositionally biased region" description="Polar residues" evidence="2">
    <location>
        <begin position="440"/>
        <end position="472"/>
    </location>
</feature>
<feature type="compositionally biased region" description="Polar residues" evidence="2">
    <location>
        <begin position="646"/>
        <end position="663"/>
    </location>
</feature>
<dbReference type="SMART" id="SM00698">
    <property type="entry name" value="MORN"/>
    <property type="match status" value="4"/>
</dbReference>
<feature type="compositionally biased region" description="Polar residues" evidence="2">
    <location>
        <begin position="670"/>
        <end position="680"/>
    </location>
</feature>
<feature type="compositionally biased region" description="Basic and acidic residues" evidence="2">
    <location>
        <begin position="358"/>
        <end position="372"/>
    </location>
</feature>
<evidence type="ECO:0000313" key="4">
    <source>
        <dbReference type="Proteomes" id="UP000009168"/>
    </source>
</evidence>
<dbReference type="OrthoDB" id="305048at2759"/>
<dbReference type="RefSeq" id="XP_001017265.1">
    <property type="nucleotide sequence ID" value="XM_001017265.3"/>
</dbReference>
<feature type="compositionally biased region" description="Polar residues" evidence="2">
    <location>
        <begin position="87"/>
        <end position="114"/>
    </location>
</feature>
<feature type="region of interest" description="Disordered" evidence="2">
    <location>
        <begin position="358"/>
        <end position="377"/>
    </location>
</feature>
<dbReference type="Pfam" id="PF02493">
    <property type="entry name" value="MORN"/>
    <property type="match status" value="4"/>
</dbReference>
<dbReference type="Proteomes" id="UP000009168">
    <property type="component" value="Unassembled WGS sequence"/>
</dbReference>
<dbReference type="AlphaFoldDB" id="Q23K23"/>
<dbReference type="STRING" id="312017.Q23K23"/>
<feature type="compositionally biased region" description="Low complexity" evidence="2">
    <location>
        <begin position="182"/>
        <end position="193"/>
    </location>
</feature>
<reference evidence="4" key="1">
    <citation type="journal article" date="2006" name="PLoS Biol.">
        <title>Macronuclear genome sequence of the ciliate Tetrahymena thermophila, a model eukaryote.</title>
        <authorList>
            <person name="Eisen J.A."/>
            <person name="Coyne R.S."/>
            <person name="Wu M."/>
            <person name="Wu D."/>
            <person name="Thiagarajan M."/>
            <person name="Wortman J.R."/>
            <person name="Badger J.H."/>
            <person name="Ren Q."/>
            <person name="Amedeo P."/>
            <person name="Jones K.M."/>
            <person name="Tallon L.J."/>
            <person name="Delcher A.L."/>
            <person name="Salzberg S.L."/>
            <person name="Silva J.C."/>
            <person name="Haas B.J."/>
            <person name="Majoros W.H."/>
            <person name="Farzad M."/>
            <person name="Carlton J.M."/>
            <person name="Smith R.K. Jr."/>
            <person name="Garg J."/>
            <person name="Pearlman R.E."/>
            <person name="Karrer K.M."/>
            <person name="Sun L."/>
            <person name="Manning G."/>
            <person name="Elde N.C."/>
            <person name="Turkewitz A.P."/>
            <person name="Asai D.J."/>
            <person name="Wilkes D.E."/>
            <person name="Wang Y."/>
            <person name="Cai H."/>
            <person name="Collins K."/>
            <person name="Stewart B.A."/>
            <person name="Lee S.R."/>
            <person name="Wilamowska K."/>
            <person name="Weinberg Z."/>
            <person name="Ruzzo W.L."/>
            <person name="Wloga D."/>
            <person name="Gaertig J."/>
            <person name="Frankel J."/>
            <person name="Tsao C.-C."/>
            <person name="Gorovsky M.A."/>
            <person name="Keeling P.J."/>
            <person name="Waller R.F."/>
            <person name="Patron N.J."/>
            <person name="Cherry J.M."/>
            <person name="Stover N.A."/>
            <person name="Krieger C.J."/>
            <person name="del Toro C."/>
            <person name="Ryder H.F."/>
            <person name="Williamson S.C."/>
            <person name="Barbeau R.A."/>
            <person name="Hamilton E.P."/>
            <person name="Orias E."/>
        </authorList>
    </citation>
    <scope>NUCLEOTIDE SEQUENCE [LARGE SCALE GENOMIC DNA]</scope>
    <source>
        <strain evidence="4">SB210</strain>
    </source>
</reference>
<feature type="compositionally biased region" description="Basic and acidic residues" evidence="2">
    <location>
        <begin position="704"/>
        <end position="714"/>
    </location>
</feature>
<gene>
    <name evidence="3" type="ORF">TTHERM_00196110</name>
</gene>
<keyword evidence="3" id="KW-0808">Transferase</keyword>
<feature type="compositionally biased region" description="Polar residues" evidence="2">
    <location>
        <begin position="526"/>
        <end position="537"/>
    </location>
</feature>
<feature type="region of interest" description="Disordered" evidence="2">
    <location>
        <begin position="694"/>
        <end position="732"/>
    </location>
</feature>
<dbReference type="EMBL" id="GG662673">
    <property type="protein sequence ID" value="EAR97020.1"/>
    <property type="molecule type" value="Genomic_DNA"/>
</dbReference>
<dbReference type="PANTHER" id="PTHR43215:SF14">
    <property type="entry name" value="RADIAL SPOKE HEAD 1 HOMOLOG"/>
    <property type="match status" value="1"/>
</dbReference>
<feature type="region of interest" description="Disordered" evidence="2">
    <location>
        <begin position="82"/>
        <end position="114"/>
    </location>
</feature>
<feature type="compositionally biased region" description="Polar residues" evidence="2">
    <location>
        <begin position="421"/>
        <end position="432"/>
    </location>
</feature>
<dbReference type="eggNOG" id="KOG0229">
    <property type="taxonomic scope" value="Eukaryota"/>
</dbReference>
<dbReference type="GO" id="GO:0005829">
    <property type="term" value="C:cytosol"/>
    <property type="evidence" value="ECO:0007669"/>
    <property type="project" value="TreeGrafter"/>
</dbReference>
<dbReference type="GO" id="GO:0016301">
    <property type="term" value="F:kinase activity"/>
    <property type="evidence" value="ECO:0007669"/>
    <property type="project" value="UniProtKB-KW"/>
</dbReference>
<evidence type="ECO:0000256" key="2">
    <source>
        <dbReference type="SAM" id="MobiDB-lite"/>
    </source>
</evidence>
<keyword evidence="4" id="KW-1185">Reference proteome</keyword>
<proteinExistence type="predicted"/>
<name>Q23K23_TETTS</name>
<feature type="region of interest" description="Disordered" evidence="2">
    <location>
        <begin position="225"/>
        <end position="252"/>
    </location>
</feature>
<accession>Q23K23</accession>
<dbReference type="HOGENOM" id="CLU_331658_0_0_1"/>
<feature type="region of interest" description="Disordered" evidence="2">
    <location>
        <begin position="646"/>
        <end position="680"/>
    </location>
</feature>
<dbReference type="InterPro" id="IPR003409">
    <property type="entry name" value="MORN"/>
</dbReference>
<dbReference type="GeneID" id="7825809"/>
<dbReference type="PANTHER" id="PTHR43215">
    <property type="entry name" value="RADIAL SPOKE HEAD 1 HOMOLOG"/>
    <property type="match status" value="1"/>
</dbReference>
<protein>
    <submittedName>
        <fullName evidence="3">Kinase domain protein</fullName>
    </submittedName>
</protein>
<dbReference type="SUPFAM" id="SSF82185">
    <property type="entry name" value="Histone H3 K4-specific methyltransferase SET7/9 N-terminal domain"/>
    <property type="match status" value="2"/>
</dbReference>
<evidence type="ECO:0000256" key="1">
    <source>
        <dbReference type="ARBA" id="ARBA00022737"/>
    </source>
</evidence>
<feature type="region of interest" description="Disordered" evidence="2">
    <location>
        <begin position="173"/>
        <end position="200"/>
    </location>
</feature>
<dbReference type="Gene3D" id="2.20.110.10">
    <property type="entry name" value="Histone H3 K4-specific methyltransferase SET7/9 N-terminal domain"/>
    <property type="match status" value="2"/>
</dbReference>
<dbReference type="KEGG" id="tet:TTHERM_00196110"/>
<keyword evidence="3" id="KW-0418">Kinase</keyword>
<feature type="region of interest" description="Disordered" evidence="2">
    <location>
        <begin position="421"/>
        <end position="472"/>
    </location>
</feature>
<dbReference type="InParanoid" id="Q23K23"/>
<keyword evidence="1" id="KW-0677">Repeat</keyword>
<evidence type="ECO:0000313" key="3">
    <source>
        <dbReference type="EMBL" id="EAR97020.1"/>
    </source>
</evidence>
<feature type="compositionally biased region" description="Low complexity" evidence="2">
    <location>
        <begin position="227"/>
        <end position="252"/>
    </location>
</feature>
<feature type="region of interest" description="Disordered" evidence="2">
    <location>
        <begin position="526"/>
        <end position="546"/>
    </location>
</feature>
<organism evidence="3 4">
    <name type="scientific">Tetrahymena thermophila (strain SB210)</name>
    <dbReference type="NCBI Taxonomy" id="312017"/>
    <lineage>
        <taxon>Eukaryota</taxon>
        <taxon>Sar</taxon>
        <taxon>Alveolata</taxon>
        <taxon>Ciliophora</taxon>
        <taxon>Intramacronucleata</taxon>
        <taxon>Oligohymenophorea</taxon>
        <taxon>Hymenostomatida</taxon>
        <taxon>Tetrahymenina</taxon>
        <taxon>Tetrahymenidae</taxon>
        <taxon>Tetrahymena</taxon>
    </lineage>
</organism>
<sequence>MTNRVNYLYSDYKGYGLQQGISLTAQKNGAITQTSSFNYQPVAKENISTLGQISNQPLYQQIQYSTQSGRTVQRTASPMIIQHPSRYGTNNANLSTSPNQSSATSATKYQVPSYQNNGGLSTNFSYSAEKSTTSNGTEAISRPSIGASYLSSQNNNQFNNSQALRSPYVSSFTSNLTSSQMNGTSNSNSNPSGAQVTHHHGRSISMFSGQNYTAPSIAQSLSLSIGTQSNQPSSTNQSSLASGNVANLGNNQNNSTSFSQVYTSLSANNKVALNNNLSSGVNGQIVGDRSISYTGSSAYPQINTQSIENFYQQNSQPSNEQLNRSDSLSPSKRVTFNLARNTYTDIEQIEKRLNESTRLRPADEVEDSRDRTPTATFGHNHIYEDDLSKRFDQAIFRSERIISDCLRIGREGQQYKNALENSTVANGSTTPNGPKMIRNPSRSKSPIKSSLKRTSSFTGSPQKSVNTTPSTYQAAQDTNLAASQNLQKFSDAFENPLTNQTNKIINNIHTTTETIYSSKQAASPYLQSNSSSEKTPQSLTNNSASTVVSSTNSSQISVPSYLAQTSSLNSQNPEKQVPLSSQTTYVSSSTKQVGLTNSVTDENQFVASSSNVNKAITSSKPYSAQENGISSSVYSVTSAYNTSLLSSTQNTNPQKASYLSKVSSSKENEQQSVSSQNKAPSQVEFTSIALKKSESEVVDQNQNKQDKQQNDAKRLSLQPTSATKPRQGILRYSDGSRYDGEILNNQRHGYGTLLSSDFQVIYQGDWQNDTYHGQGKFFNPLAENLFDEYEYSDFDVALSQYWESYEGEFYEGKLDGFGTLMLTNGEKLVGNFKKGRICGKGTFYCNKGPAVTGNWEDNRLLEKY</sequence>